<gene>
    <name evidence="1" type="ORF">A2462_00040</name>
</gene>
<proteinExistence type="predicted"/>
<reference evidence="1 2" key="1">
    <citation type="journal article" date="2016" name="Nat. Commun.">
        <title>Thousands of microbial genomes shed light on interconnected biogeochemical processes in an aquifer system.</title>
        <authorList>
            <person name="Anantharaman K."/>
            <person name="Brown C.T."/>
            <person name="Hug L.A."/>
            <person name="Sharon I."/>
            <person name="Castelle C.J."/>
            <person name="Probst A.J."/>
            <person name="Thomas B.C."/>
            <person name="Singh A."/>
            <person name="Wilkins M.J."/>
            <person name="Karaoz U."/>
            <person name="Brodie E.L."/>
            <person name="Williams K.H."/>
            <person name="Hubbard S.S."/>
            <person name="Banfield J.F."/>
        </authorList>
    </citation>
    <scope>NUCLEOTIDE SEQUENCE [LARGE SCALE GENOMIC DNA]</scope>
</reference>
<dbReference type="Proteomes" id="UP000177309">
    <property type="component" value="Unassembled WGS sequence"/>
</dbReference>
<dbReference type="AlphaFoldDB" id="A0A1F4TK66"/>
<evidence type="ECO:0000313" key="2">
    <source>
        <dbReference type="Proteomes" id="UP000177309"/>
    </source>
</evidence>
<protein>
    <submittedName>
        <fullName evidence="1">Uncharacterized protein</fullName>
    </submittedName>
</protein>
<comment type="caution">
    <text evidence="1">The sequence shown here is derived from an EMBL/GenBank/DDBJ whole genome shotgun (WGS) entry which is preliminary data.</text>
</comment>
<name>A0A1F4TK66_UNCSA</name>
<dbReference type="EMBL" id="MEUI01000050">
    <property type="protein sequence ID" value="OGC32443.1"/>
    <property type="molecule type" value="Genomic_DNA"/>
</dbReference>
<sequence>MAGSFFFYYFRNRPIVGTGANPDNPDCEGGSGAVLGCNPTGNAATGCDEGVAATSDCFNGTSV</sequence>
<evidence type="ECO:0000313" key="1">
    <source>
        <dbReference type="EMBL" id="OGC32443.1"/>
    </source>
</evidence>
<organism evidence="1 2">
    <name type="scientific">candidate division WOR-1 bacterium RIFOXYC2_FULL_41_25</name>
    <dbReference type="NCBI Taxonomy" id="1802586"/>
    <lineage>
        <taxon>Bacteria</taxon>
        <taxon>Bacillati</taxon>
        <taxon>Saganbacteria</taxon>
    </lineage>
</organism>
<accession>A0A1F4TK66</accession>